<dbReference type="GO" id="GO:0004601">
    <property type="term" value="F:peroxidase activity"/>
    <property type="evidence" value="ECO:0007669"/>
    <property type="project" value="InterPro"/>
</dbReference>
<dbReference type="Proteomes" id="UP000729733">
    <property type="component" value="Unassembled WGS sequence"/>
</dbReference>
<dbReference type="GO" id="GO:0020037">
    <property type="term" value="F:heme binding"/>
    <property type="evidence" value="ECO:0007669"/>
    <property type="project" value="InterPro"/>
</dbReference>
<dbReference type="PANTHER" id="PTHR11475:SF4">
    <property type="entry name" value="CHORION PEROXIDASE"/>
    <property type="match status" value="1"/>
</dbReference>
<evidence type="ECO:0000313" key="6">
    <source>
        <dbReference type="EMBL" id="MCC0175804.1"/>
    </source>
</evidence>
<dbReference type="SUPFAM" id="SSF51120">
    <property type="entry name" value="beta-Roll"/>
    <property type="match status" value="1"/>
</dbReference>
<dbReference type="Gene3D" id="2.150.10.10">
    <property type="entry name" value="Serralysin-like metalloprotease, C-terminal"/>
    <property type="match status" value="1"/>
</dbReference>
<evidence type="ECO:0000256" key="1">
    <source>
        <dbReference type="ARBA" id="ARBA00004613"/>
    </source>
</evidence>
<dbReference type="SUPFAM" id="SSF48113">
    <property type="entry name" value="Heme-dependent peroxidases"/>
    <property type="match status" value="1"/>
</dbReference>
<sequence length="1017" mass="110393">MVDIQVRNIDGTENQPFDEEGGFYPGQTEAPLVHLFDPAFEDGFNEPRGGGIELPLSLPNARDISNIIAPQGDALGNPVNASDWLWQWGQFLDHDLGLSEGSNILGDPNENFNIPLNEDDILFGEGFPSIPVSRIPAENGTGVEGSPREVVNEITSFIDGSNGYGSVYPRAAAKRTDLGNSFFGEGRFGEVVEIDGRRFLEIEVEEEGESFELDGEGGADEGNNLGEEVGEGQELSGDANAEGPETILIPLPPGESPYDGKLLTTESPYGTDGRAFGNGRDPNNNSGEILPPYNRADSPNADPLNVPNEEEFISGDVRINEQVGLISIHTLLVREHNLIADKITFHLDAQDDPQLNQAFQDFKDVYVPSLELGFEPSEAAIRGEFIYEAARTVVAAKNQVITYKEFLPILIGNEGADDLVTIDPELLTPDIAAEFSGAAYRLGHTLLSDNIRTVDNNGVDSISLRNAFFTPQLISENGLDDILVGLNYQQANDADHRVIDGVRNNLFGPPGSGGQDLVAINLQRGRDLGVASYQDIYNSLNPDNPIETFDDLDALFGEDVAALFEQAYDNVGQIDLWLAGLAELPAEEGVLLGPTFSAIVGDQFARLRDFDRFFYQNEVEDPNSFLSVVSNAINLDIANVRLADIIRDNVSTPELVPDDAFTVPYETEIPGTEQGDFLTGTELADFIYGNGGPDTIEGGDGDDIILGGLGSDSLVGQAGADTLVGGNGSDTLVAEGGGDVLSGGLNNDTFILNLDRIDGGVEIIEEAGPGDVLQILDADGAPVEISLSNPRPGGLGIKKSGRDLLLDIDQNGILNPEQDLTITDFYSQDGSFSGGSVEQINNVNREQIINYTQSPEVTEGAPIYRFFIRDQGVHFYTPSEVERDSIIENLPRYEFEGEAYVGVPQDEDLLTGAKPVYRFFNTSTGVHLYTIADVERDSIIENLPNYTYEGITYHGYDTQVEGTIPLYRFYNSVVDAHFYTPSLIERDSVIENLPDYQLEGVDETGTAYYIQPLSAEI</sequence>
<dbReference type="AlphaFoldDB" id="A0A964BLW6"/>
<name>A0A964BLW6_9CYAN</name>
<keyword evidence="7" id="KW-1185">Reference proteome</keyword>
<dbReference type="PROSITE" id="PS50292">
    <property type="entry name" value="PEROXIDASE_3"/>
    <property type="match status" value="1"/>
</dbReference>
<evidence type="ECO:0000259" key="5">
    <source>
        <dbReference type="Pfam" id="PF18885"/>
    </source>
</evidence>
<dbReference type="InterPro" id="IPR018511">
    <property type="entry name" value="Hemolysin-typ_Ca-bd_CS"/>
</dbReference>
<reference evidence="6" key="1">
    <citation type="journal article" date="2021" name="Antonie Van Leeuwenhoek">
        <title>Draft genome and description of Waterburya agarophytonicola gen. nov. sp. nov. (Pleurocapsales, Cyanobacteria): a seaweed symbiont.</title>
        <authorList>
            <person name="Bonthond G."/>
            <person name="Shalygin S."/>
            <person name="Bayer T."/>
            <person name="Weinberger F."/>
        </authorList>
    </citation>
    <scope>NUCLEOTIDE SEQUENCE</scope>
    <source>
        <strain evidence="6">KI4</strain>
    </source>
</reference>
<dbReference type="InterPro" id="IPR019791">
    <property type="entry name" value="Haem_peroxidase_animal"/>
</dbReference>
<dbReference type="GO" id="GO:0006979">
    <property type="term" value="P:response to oxidative stress"/>
    <property type="evidence" value="ECO:0007669"/>
    <property type="project" value="InterPro"/>
</dbReference>
<dbReference type="GO" id="GO:0005576">
    <property type="term" value="C:extracellular region"/>
    <property type="evidence" value="ECO:0007669"/>
    <property type="project" value="UniProtKB-SubCell"/>
</dbReference>
<feature type="domain" description="DUF5648" evidence="5">
    <location>
        <begin position="862"/>
        <end position="1001"/>
    </location>
</feature>
<evidence type="ECO:0000256" key="3">
    <source>
        <dbReference type="ARBA" id="ARBA00023180"/>
    </source>
</evidence>
<keyword evidence="3" id="KW-0325">Glycoprotein</keyword>
<dbReference type="InterPro" id="IPR001343">
    <property type="entry name" value="Hemolysn_Ca-bd"/>
</dbReference>
<proteinExistence type="predicted"/>
<comment type="subcellular location">
    <subcellularLocation>
        <location evidence="1">Secreted</location>
    </subcellularLocation>
</comment>
<feature type="region of interest" description="Disordered" evidence="4">
    <location>
        <begin position="207"/>
        <end position="245"/>
    </location>
</feature>
<dbReference type="PROSITE" id="PS00330">
    <property type="entry name" value="HEMOLYSIN_CALCIUM"/>
    <property type="match status" value="3"/>
</dbReference>
<dbReference type="InterPro" id="IPR010255">
    <property type="entry name" value="Haem_peroxidase_sf"/>
</dbReference>
<keyword evidence="2" id="KW-0964">Secreted</keyword>
<feature type="region of interest" description="Disordered" evidence="4">
    <location>
        <begin position="274"/>
        <end position="295"/>
    </location>
</feature>
<comment type="caution">
    <text evidence="6">The sequence shown here is derived from an EMBL/GenBank/DDBJ whole genome shotgun (WGS) entry which is preliminary data.</text>
</comment>
<evidence type="ECO:0000256" key="2">
    <source>
        <dbReference type="ARBA" id="ARBA00022525"/>
    </source>
</evidence>
<dbReference type="Pfam" id="PF18885">
    <property type="entry name" value="DUF5648"/>
    <property type="match status" value="1"/>
</dbReference>
<feature type="compositionally biased region" description="Acidic residues" evidence="4">
    <location>
        <begin position="207"/>
        <end position="219"/>
    </location>
</feature>
<dbReference type="GO" id="GO:0005509">
    <property type="term" value="F:calcium ion binding"/>
    <property type="evidence" value="ECO:0007669"/>
    <property type="project" value="InterPro"/>
</dbReference>
<evidence type="ECO:0000256" key="4">
    <source>
        <dbReference type="SAM" id="MobiDB-lite"/>
    </source>
</evidence>
<dbReference type="RefSeq" id="WP_229638801.1">
    <property type="nucleotide sequence ID" value="NZ_JADWDC010000003.1"/>
</dbReference>
<protein>
    <recommendedName>
        <fullName evidence="5">DUF5648 domain-containing protein</fullName>
    </recommendedName>
</protein>
<feature type="compositionally biased region" description="Low complexity" evidence="4">
    <location>
        <begin position="221"/>
        <end position="237"/>
    </location>
</feature>
<dbReference type="PANTHER" id="PTHR11475">
    <property type="entry name" value="OXIDASE/PEROXIDASE"/>
    <property type="match status" value="1"/>
</dbReference>
<dbReference type="PRINTS" id="PR00313">
    <property type="entry name" value="CABNDNGRPT"/>
</dbReference>
<evidence type="ECO:0000313" key="7">
    <source>
        <dbReference type="Proteomes" id="UP000729733"/>
    </source>
</evidence>
<dbReference type="InterPro" id="IPR011049">
    <property type="entry name" value="Serralysin-like_metalloprot_C"/>
</dbReference>
<dbReference type="InterPro" id="IPR043708">
    <property type="entry name" value="DUF5648"/>
</dbReference>
<dbReference type="EMBL" id="JADWDC010000003">
    <property type="protein sequence ID" value="MCC0175804.1"/>
    <property type="molecule type" value="Genomic_DNA"/>
</dbReference>
<dbReference type="Gene3D" id="1.10.640.10">
    <property type="entry name" value="Haem peroxidase domain superfamily, animal type"/>
    <property type="match status" value="2"/>
</dbReference>
<dbReference type="Pfam" id="PF00353">
    <property type="entry name" value="HemolysinCabind"/>
    <property type="match status" value="2"/>
</dbReference>
<organism evidence="6 7">
    <name type="scientific">Waterburya agarophytonicola KI4</name>
    <dbReference type="NCBI Taxonomy" id="2874699"/>
    <lineage>
        <taxon>Bacteria</taxon>
        <taxon>Bacillati</taxon>
        <taxon>Cyanobacteriota</taxon>
        <taxon>Cyanophyceae</taxon>
        <taxon>Pleurocapsales</taxon>
        <taxon>Hyellaceae</taxon>
        <taxon>Waterburya</taxon>
        <taxon>Waterburya agarophytonicola</taxon>
    </lineage>
</organism>
<accession>A0A964BLW6</accession>
<gene>
    <name evidence="6" type="ORF">I4641_02260</name>
</gene>
<dbReference type="InterPro" id="IPR037120">
    <property type="entry name" value="Haem_peroxidase_sf_animal"/>
</dbReference>
<dbReference type="Pfam" id="PF03098">
    <property type="entry name" value="An_peroxidase"/>
    <property type="match status" value="2"/>
</dbReference>